<reference evidence="2 3" key="1">
    <citation type="submission" date="2024-02" db="EMBL/GenBank/DDBJ databases">
        <title>A draft genome for the cacao thread blight pathogen Marasmius crinis-equi.</title>
        <authorList>
            <person name="Cohen S.P."/>
            <person name="Baruah I.K."/>
            <person name="Amoako-Attah I."/>
            <person name="Bukari Y."/>
            <person name="Meinhardt L.W."/>
            <person name="Bailey B.A."/>
        </authorList>
    </citation>
    <scope>NUCLEOTIDE SEQUENCE [LARGE SCALE GENOMIC DNA]</scope>
    <source>
        <strain evidence="2 3">GH-76</strain>
    </source>
</reference>
<feature type="compositionally biased region" description="Polar residues" evidence="1">
    <location>
        <begin position="58"/>
        <end position="80"/>
    </location>
</feature>
<name>A0ABR3EJW7_9AGAR</name>
<evidence type="ECO:0000313" key="3">
    <source>
        <dbReference type="Proteomes" id="UP001465976"/>
    </source>
</evidence>
<feature type="compositionally biased region" description="Basic and acidic residues" evidence="1">
    <location>
        <begin position="179"/>
        <end position="190"/>
    </location>
</feature>
<feature type="compositionally biased region" description="Gly residues" evidence="1">
    <location>
        <begin position="162"/>
        <end position="172"/>
    </location>
</feature>
<protein>
    <submittedName>
        <fullName evidence="2">Uncharacterized protein</fullName>
    </submittedName>
</protein>
<organism evidence="2 3">
    <name type="scientific">Marasmius crinis-equi</name>
    <dbReference type="NCBI Taxonomy" id="585013"/>
    <lineage>
        <taxon>Eukaryota</taxon>
        <taxon>Fungi</taxon>
        <taxon>Dikarya</taxon>
        <taxon>Basidiomycota</taxon>
        <taxon>Agaricomycotina</taxon>
        <taxon>Agaricomycetes</taxon>
        <taxon>Agaricomycetidae</taxon>
        <taxon>Agaricales</taxon>
        <taxon>Marasmiineae</taxon>
        <taxon>Marasmiaceae</taxon>
        <taxon>Marasmius</taxon>
    </lineage>
</organism>
<accession>A0ABR3EJW7</accession>
<proteinExistence type="predicted"/>
<feature type="region of interest" description="Disordered" evidence="1">
    <location>
        <begin position="340"/>
        <end position="403"/>
    </location>
</feature>
<dbReference type="EMBL" id="JBAHYK010003841">
    <property type="protein sequence ID" value="KAL0563171.1"/>
    <property type="molecule type" value="Genomic_DNA"/>
</dbReference>
<feature type="region of interest" description="Disordered" evidence="1">
    <location>
        <begin position="1"/>
        <end position="81"/>
    </location>
</feature>
<evidence type="ECO:0000313" key="2">
    <source>
        <dbReference type="EMBL" id="KAL0563171.1"/>
    </source>
</evidence>
<feature type="compositionally biased region" description="Low complexity" evidence="1">
    <location>
        <begin position="127"/>
        <end position="137"/>
    </location>
</feature>
<sequence>MAPADSTSTQVQPDDTTAAARSQANSHARKPNTRSKTGTRNTKNNTTDRNLPAAAPSPGSQRPRSTRQPLGTVGNKNPVENLSVEEMARQLSEARDNFAALECEQLNVLALREQLQEGSTGMGLAVGSGSSAMSSGVQPGANNTTEHEVGNDGQTEKPNGGVQAGVGVGGAEDGSNSEDDPKKNGAGREDQAVVELQVQLQREQAANAELCQQLQAGGSKADTVAKPTGKYNIRDEMKLGGSHSKDIYLLTLDPFFLQDSCRDLFKQSGMDAKIPYKDQPLEERSKYLIAMRTREPFLARFTDDWATIAIVNSILKYSRQKLYKKSAITHPEKYNYLVTNAAKQDHSTSRRRTALPSNKRKQDGVPSSGSKKKQRLSADNGVEQGSGEGDECSSGEGGDDDNE</sequence>
<feature type="region of interest" description="Disordered" evidence="1">
    <location>
        <begin position="122"/>
        <end position="190"/>
    </location>
</feature>
<comment type="caution">
    <text evidence="2">The sequence shown here is derived from an EMBL/GenBank/DDBJ whole genome shotgun (WGS) entry which is preliminary data.</text>
</comment>
<feature type="compositionally biased region" description="Low complexity" evidence="1">
    <location>
        <begin position="34"/>
        <end position="50"/>
    </location>
</feature>
<evidence type="ECO:0000256" key="1">
    <source>
        <dbReference type="SAM" id="MobiDB-lite"/>
    </source>
</evidence>
<keyword evidence="3" id="KW-1185">Reference proteome</keyword>
<feature type="compositionally biased region" description="Acidic residues" evidence="1">
    <location>
        <begin position="388"/>
        <end position="403"/>
    </location>
</feature>
<dbReference type="Proteomes" id="UP001465976">
    <property type="component" value="Unassembled WGS sequence"/>
</dbReference>
<feature type="compositionally biased region" description="Polar residues" evidence="1">
    <location>
        <begin position="1"/>
        <end position="26"/>
    </location>
</feature>
<gene>
    <name evidence="2" type="ORF">V5O48_018904</name>
</gene>